<dbReference type="InterPro" id="IPR014782">
    <property type="entry name" value="Peptidase_M1_dom"/>
</dbReference>
<feature type="binding site" evidence="8">
    <location>
        <position position="372"/>
    </location>
    <ligand>
        <name>Zn(2+)</name>
        <dbReference type="ChEBI" id="CHEBI:29105"/>
        <note>catalytic</note>
    </ligand>
</feature>
<dbReference type="Pfam" id="PF17900">
    <property type="entry name" value="Peptidase_M1_N"/>
    <property type="match status" value="1"/>
</dbReference>
<evidence type="ECO:0000256" key="9">
    <source>
        <dbReference type="SAM" id="SignalP"/>
    </source>
</evidence>
<dbReference type="GO" id="GO:0042277">
    <property type="term" value="F:peptide binding"/>
    <property type="evidence" value="ECO:0007669"/>
    <property type="project" value="TreeGrafter"/>
</dbReference>
<dbReference type="SUPFAM" id="SSF63737">
    <property type="entry name" value="Leukotriene A4 hydrolase N-terminal domain"/>
    <property type="match status" value="1"/>
</dbReference>
<evidence type="ECO:0000259" key="10">
    <source>
        <dbReference type="Pfam" id="PF01433"/>
    </source>
</evidence>
<keyword evidence="5 8" id="KW-0862">Zinc</keyword>
<dbReference type="GO" id="GO:0070006">
    <property type="term" value="F:metalloaminopeptidase activity"/>
    <property type="evidence" value="ECO:0007669"/>
    <property type="project" value="TreeGrafter"/>
</dbReference>
<comment type="similarity">
    <text evidence="1">Belongs to the peptidase M1 family.</text>
</comment>
<dbReference type="CDD" id="cd09601">
    <property type="entry name" value="M1_APN-Q_like"/>
    <property type="match status" value="1"/>
</dbReference>
<keyword evidence="3 8" id="KW-0479">Metal-binding</keyword>
<dbReference type="InterPro" id="IPR034016">
    <property type="entry name" value="M1_APN-typ"/>
</dbReference>
<evidence type="ECO:0000256" key="2">
    <source>
        <dbReference type="ARBA" id="ARBA00022670"/>
    </source>
</evidence>
<dbReference type="PRINTS" id="PR00756">
    <property type="entry name" value="ALADIPTASE"/>
</dbReference>
<dbReference type="InterPro" id="IPR045357">
    <property type="entry name" value="Aminopeptidase_N-like_N"/>
</dbReference>
<accession>A0A914Y188</accession>
<dbReference type="Pfam" id="PF01433">
    <property type="entry name" value="Peptidase_M1"/>
    <property type="match status" value="1"/>
</dbReference>
<feature type="signal peptide" evidence="9">
    <location>
        <begin position="1"/>
        <end position="22"/>
    </location>
</feature>
<evidence type="ECO:0000256" key="7">
    <source>
        <dbReference type="PIRSR" id="PIRSR634016-1"/>
    </source>
</evidence>
<reference evidence="13" key="1">
    <citation type="submission" date="2022-11" db="UniProtKB">
        <authorList>
            <consortium name="WormBaseParasite"/>
        </authorList>
    </citation>
    <scope>IDENTIFICATION</scope>
</reference>
<proteinExistence type="inferred from homology"/>
<dbReference type="InterPro" id="IPR027268">
    <property type="entry name" value="Peptidase_M4/M1_CTD_sf"/>
</dbReference>
<keyword evidence="9" id="KW-0732">Signal</keyword>
<dbReference type="PANTHER" id="PTHR11533">
    <property type="entry name" value="PROTEASE M1 ZINC METALLOPROTEASE"/>
    <property type="match status" value="1"/>
</dbReference>
<dbReference type="PANTHER" id="PTHR11533:SF299">
    <property type="entry name" value="AMINOPEPTIDASE"/>
    <property type="match status" value="1"/>
</dbReference>
<evidence type="ECO:0000259" key="11">
    <source>
        <dbReference type="Pfam" id="PF17900"/>
    </source>
</evidence>
<dbReference type="Gene3D" id="1.10.390.10">
    <property type="entry name" value="Neutral Protease Domain 2"/>
    <property type="match status" value="1"/>
</dbReference>
<feature type="active site" description="Proton acceptor" evidence="7">
    <location>
        <position position="350"/>
    </location>
</feature>
<name>A0A914Y188_9BILA</name>
<organism evidence="12 13">
    <name type="scientific">Panagrolaimus superbus</name>
    <dbReference type="NCBI Taxonomy" id="310955"/>
    <lineage>
        <taxon>Eukaryota</taxon>
        <taxon>Metazoa</taxon>
        <taxon>Ecdysozoa</taxon>
        <taxon>Nematoda</taxon>
        <taxon>Chromadorea</taxon>
        <taxon>Rhabditida</taxon>
        <taxon>Tylenchina</taxon>
        <taxon>Panagrolaimomorpha</taxon>
        <taxon>Panagrolaimoidea</taxon>
        <taxon>Panagrolaimidae</taxon>
        <taxon>Panagrolaimus</taxon>
    </lineage>
</organism>
<dbReference type="Gene3D" id="2.60.40.1730">
    <property type="entry name" value="tricorn interacting facor f3 domain"/>
    <property type="match status" value="1"/>
</dbReference>
<dbReference type="AlphaFoldDB" id="A0A914Y188"/>
<dbReference type="Proteomes" id="UP000887577">
    <property type="component" value="Unplaced"/>
</dbReference>
<dbReference type="GO" id="GO:0006508">
    <property type="term" value="P:proteolysis"/>
    <property type="evidence" value="ECO:0007669"/>
    <property type="project" value="UniProtKB-KW"/>
</dbReference>
<dbReference type="GO" id="GO:0005737">
    <property type="term" value="C:cytoplasm"/>
    <property type="evidence" value="ECO:0007669"/>
    <property type="project" value="TreeGrafter"/>
</dbReference>
<dbReference type="GO" id="GO:0008270">
    <property type="term" value="F:zinc ion binding"/>
    <property type="evidence" value="ECO:0007669"/>
    <property type="project" value="InterPro"/>
</dbReference>
<dbReference type="InterPro" id="IPR050344">
    <property type="entry name" value="Peptidase_M1_aminopeptidases"/>
</dbReference>
<dbReference type="GO" id="GO:0043171">
    <property type="term" value="P:peptide catabolic process"/>
    <property type="evidence" value="ECO:0007669"/>
    <property type="project" value="TreeGrafter"/>
</dbReference>
<feature type="binding site" evidence="8">
    <location>
        <position position="353"/>
    </location>
    <ligand>
        <name>Zn(2+)</name>
        <dbReference type="ChEBI" id="CHEBI:29105"/>
        <note>catalytic</note>
    </ligand>
</feature>
<evidence type="ECO:0000256" key="5">
    <source>
        <dbReference type="ARBA" id="ARBA00022833"/>
    </source>
</evidence>
<feature type="domain" description="Aminopeptidase N-like N-terminal" evidence="11">
    <location>
        <begin position="39"/>
        <end position="243"/>
    </location>
</feature>
<dbReference type="GO" id="GO:0016020">
    <property type="term" value="C:membrane"/>
    <property type="evidence" value="ECO:0007669"/>
    <property type="project" value="TreeGrafter"/>
</dbReference>
<evidence type="ECO:0000256" key="4">
    <source>
        <dbReference type="ARBA" id="ARBA00022801"/>
    </source>
</evidence>
<evidence type="ECO:0000256" key="8">
    <source>
        <dbReference type="PIRSR" id="PIRSR634016-3"/>
    </source>
</evidence>
<dbReference type="GO" id="GO:0005615">
    <property type="term" value="C:extracellular space"/>
    <property type="evidence" value="ECO:0007669"/>
    <property type="project" value="TreeGrafter"/>
</dbReference>
<sequence length="396" mass="45303">MEPYQFLAVLIITLFSCCCCNASLDSRNNNIRRLSGNLKPDFYTIRIHPFFDAPGVTFDPERNQTFDGDVTIFANVLHPTTTIILNAMNLTFPCANKNVIFSNTEMKAIKIINFLITPENQTITIDLERQLQQNESITIKLKYIGQIGDNTQFGLFKSTPDKEWATEDEYDDVVYVTQFETTGARYVFPSFDEPDYKATFQVTIVKPKQWVALSNTFNFTITDIGNGYEEVFFINTEIISTYLVAFGIGDLISVTGYTADYIVTRIWSTRSGKDLMAAALESAIKCTDAITKYTNFTLPLLKIDHLAVPWFGGAMENFGLIVYGRNLLLFNPKVEKLRQWLQRTSIICHELSHHWFGDMVTNKWWGDIFIHEGFADFFQNKAMALAYPKEKEYMVG</sequence>
<evidence type="ECO:0000313" key="12">
    <source>
        <dbReference type="Proteomes" id="UP000887577"/>
    </source>
</evidence>
<dbReference type="InterPro" id="IPR042097">
    <property type="entry name" value="Aminopeptidase_N-like_N_sf"/>
</dbReference>
<comment type="cofactor">
    <cofactor evidence="8">
        <name>Zn(2+)</name>
        <dbReference type="ChEBI" id="CHEBI:29105"/>
    </cofactor>
    <text evidence="8">Binds 1 zinc ion per subunit.</text>
</comment>
<dbReference type="SUPFAM" id="SSF55486">
    <property type="entry name" value="Metalloproteases ('zincins'), catalytic domain"/>
    <property type="match status" value="1"/>
</dbReference>
<evidence type="ECO:0000256" key="6">
    <source>
        <dbReference type="ARBA" id="ARBA00023049"/>
    </source>
</evidence>
<keyword evidence="12" id="KW-1185">Reference proteome</keyword>
<dbReference type="InterPro" id="IPR001930">
    <property type="entry name" value="Peptidase_M1"/>
</dbReference>
<evidence type="ECO:0000313" key="13">
    <source>
        <dbReference type="WBParaSite" id="PSU_v2.g12988.t1"/>
    </source>
</evidence>
<feature type="chain" id="PRO_5036813370" evidence="9">
    <location>
        <begin position="23"/>
        <end position="396"/>
    </location>
</feature>
<dbReference type="WBParaSite" id="PSU_v2.g12988.t1">
    <property type="protein sequence ID" value="PSU_v2.g12988.t1"/>
    <property type="gene ID" value="PSU_v2.g12988"/>
</dbReference>
<keyword evidence="6" id="KW-0482">Metalloprotease</keyword>
<keyword evidence="2" id="KW-0645">Protease</keyword>
<feature type="domain" description="Peptidase M1 membrane alanine aminopeptidase" evidence="10">
    <location>
        <begin position="279"/>
        <end position="389"/>
    </location>
</feature>
<evidence type="ECO:0000256" key="1">
    <source>
        <dbReference type="ARBA" id="ARBA00010136"/>
    </source>
</evidence>
<feature type="binding site" evidence="8">
    <location>
        <position position="349"/>
    </location>
    <ligand>
        <name>Zn(2+)</name>
        <dbReference type="ChEBI" id="CHEBI:29105"/>
        <note>catalytic</note>
    </ligand>
</feature>
<keyword evidence="4" id="KW-0378">Hydrolase</keyword>
<protein>
    <submittedName>
        <fullName evidence="13">Aminopeptidase N</fullName>
    </submittedName>
</protein>
<evidence type="ECO:0000256" key="3">
    <source>
        <dbReference type="ARBA" id="ARBA00022723"/>
    </source>
</evidence>